<dbReference type="AlphaFoldDB" id="A0A5N5DAZ2"/>
<keyword evidence="2" id="KW-1185">Reference proteome</keyword>
<dbReference type="EMBL" id="VCHE01000044">
    <property type="protein sequence ID" value="KAB2574392.1"/>
    <property type="molecule type" value="Genomic_DNA"/>
</dbReference>
<dbReference type="OrthoDB" id="4480078at2759"/>
<reference evidence="1 2" key="1">
    <citation type="journal article" date="2019" name="Sci. Rep.">
        <title>A multi-omics analysis of the grapevine pathogen Lasiodiplodia theobromae reveals that temperature affects the expression of virulence- and pathogenicity-related genes.</title>
        <authorList>
            <person name="Felix C."/>
            <person name="Meneses R."/>
            <person name="Goncalves M.F.M."/>
            <person name="Tilleman L."/>
            <person name="Duarte A.S."/>
            <person name="Jorrin-Novo J.V."/>
            <person name="Van de Peer Y."/>
            <person name="Deforce D."/>
            <person name="Van Nieuwerburgh F."/>
            <person name="Esteves A.C."/>
            <person name="Alves A."/>
        </authorList>
    </citation>
    <scope>NUCLEOTIDE SEQUENCE [LARGE SCALE GENOMIC DNA]</scope>
    <source>
        <strain evidence="1 2">LA-SOL3</strain>
    </source>
</reference>
<dbReference type="Proteomes" id="UP000325902">
    <property type="component" value="Unassembled WGS sequence"/>
</dbReference>
<organism evidence="1 2">
    <name type="scientific">Lasiodiplodia theobromae</name>
    <dbReference type="NCBI Taxonomy" id="45133"/>
    <lineage>
        <taxon>Eukaryota</taxon>
        <taxon>Fungi</taxon>
        <taxon>Dikarya</taxon>
        <taxon>Ascomycota</taxon>
        <taxon>Pezizomycotina</taxon>
        <taxon>Dothideomycetes</taxon>
        <taxon>Dothideomycetes incertae sedis</taxon>
        <taxon>Botryosphaeriales</taxon>
        <taxon>Botryosphaeriaceae</taxon>
        <taxon>Lasiodiplodia</taxon>
    </lineage>
</organism>
<sequence length="264" mass="29570">MPLPRTLFITALVVAPPGYYVYATVNRLEAKYPRLRPEAASTTALRTPAFPVTHHTPHVDIYGGKLPVRVLLEQHAPDGRKLSLEEAWAKLFFESPTLRLEGKLFGGFARGPGDCGERGFHPKQQLLHGAMEVIRAPSPPSSSAAASRFLRLPLAQPAPLLVQWTFPPQVVGFVHKAAVDWGYPWRFMTGGRHEFAVGEPDNDGLVEVRFASAHDYERVNQEGHKQKTIPEWTARLHRVYAMWLLDERIETLKKKAAEAEARGD</sequence>
<evidence type="ECO:0000313" key="1">
    <source>
        <dbReference type="EMBL" id="KAB2574392.1"/>
    </source>
</evidence>
<evidence type="ECO:0000313" key="2">
    <source>
        <dbReference type="Proteomes" id="UP000325902"/>
    </source>
</evidence>
<accession>A0A5N5DAZ2</accession>
<protein>
    <submittedName>
        <fullName evidence="1">Uncharacterized protein</fullName>
    </submittedName>
</protein>
<comment type="caution">
    <text evidence="1">The sequence shown here is derived from an EMBL/GenBank/DDBJ whole genome shotgun (WGS) entry which is preliminary data.</text>
</comment>
<proteinExistence type="predicted"/>
<gene>
    <name evidence="1" type="ORF">DBV05_g6990</name>
</gene>
<name>A0A5N5DAZ2_9PEZI</name>